<dbReference type="InterPro" id="IPR035919">
    <property type="entry name" value="EAL_sf"/>
</dbReference>
<gene>
    <name evidence="2" type="ORF">A2T98_03910</name>
</gene>
<dbReference type="InterPro" id="IPR001633">
    <property type="entry name" value="EAL_dom"/>
</dbReference>
<protein>
    <recommendedName>
        <fullName evidence="1">EAL domain-containing protein</fullName>
    </recommendedName>
</protein>
<proteinExistence type="predicted"/>
<dbReference type="Gene3D" id="3.20.20.450">
    <property type="entry name" value="EAL domain"/>
    <property type="match status" value="1"/>
</dbReference>
<dbReference type="SUPFAM" id="SSF141868">
    <property type="entry name" value="EAL domain-like"/>
    <property type="match status" value="1"/>
</dbReference>
<sequence length="77" mass="8875">MSLVLQITKALYLIFQPLSNIICFNWLIQNDCTVIQGYFFSRPLPVQNLKNFLLAHKSKYGDVANWDGKNKKGKTII</sequence>
<evidence type="ECO:0000313" key="2">
    <source>
        <dbReference type="EMBL" id="KZL51107.1"/>
    </source>
</evidence>
<evidence type="ECO:0000313" key="3">
    <source>
        <dbReference type="Proteomes" id="UP000076555"/>
    </source>
</evidence>
<reference evidence="2 3" key="1">
    <citation type="submission" date="2016-04" db="EMBL/GenBank/DDBJ databases">
        <title>Draft Genome Assembly of the Bloom-forming Cyanobacterium Nodularia spumigena Strain CENA596 in Shrimp Production Ponds.</title>
        <authorList>
            <person name="Popin R.V."/>
            <person name="Rigonato J."/>
            <person name="Abreu V.A."/>
            <person name="Andreote A.P."/>
            <person name="Silveira S.B."/>
            <person name="Odebrecht C."/>
            <person name="Fiore M.F."/>
        </authorList>
    </citation>
    <scope>NUCLEOTIDE SEQUENCE [LARGE SCALE GENOMIC DNA]</scope>
    <source>
        <strain evidence="2 3">CENA596</strain>
    </source>
</reference>
<accession>A0A166KGY9</accession>
<dbReference type="OrthoDB" id="675397at2"/>
<dbReference type="PROSITE" id="PS50883">
    <property type="entry name" value="EAL"/>
    <property type="match status" value="1"/>
</dbReference>
<dbReference type="Proteomes" id="UP000076555">
    <property type="component" value="Unassembled WGS sequence"/>
</dbReference>
<feature type="domain" description="EAL" evidence="1">
    <location>
        <begin position="1"/>
        <end position="57"/>
    </location>
</feature>
<name>A0A166KGY9_NODSP</name>
<comment type="caution">
    <text evidence="2">The sequence shown here is derived from an EMBL/GenBank/DDBJ whole genome shotgun (WGS) entry which is preliminary data.</text>
</comment>
<dbReference type="AlphaFoldDB" id="A0A166KGY9"/>
<dbReference type="EMBL" id="LWAJ01000044">
    <property type="protein sequence ID" value="KZL51107.1"/>
    <property type="molecule type" value="Genomic_DNA"/>
</dbReference>
<evidence type="ECO:0000259" key="1">
    <source>
        <dbReference type="PROSITE" id="PS50883"/>
    </source>
</evidence>
<organism evidence="2 3">
    <name type="scientific">Nodularia spumigena CENA596</name>
    <dbReference type="NCBI Taxonomy" id="1819295"/>
    <lineage>
        <taxon>Bacteria</taxon>
        <taxon>Bacillati</taxon>
        <taxon>Cyanobacteriota</taxon>
        <taxon>Cyanophyceae</taxon>
        <taxon>Nostocales</taxon>
        <taxon>Nodulariaceae</taxon>
        <taxon>Nodularia</taxon>
    </lineage>
</organism>